<dbReference type="CDD" id="cd01639">
    <property type="entry name" value="IMPase"/>
    <property type="match status" value="1"/>
</dbReference>
<feature type="binding site" evidence="6">
    <location>
        <position position="81"/>
    </location>
    <ligand>
        <name>Mg(2+)</name>
        <dbReference type="ChEBI" id="CHEBI:18420"/>
        <label>1</label>
        <note>catalytic</note>
    </ligand>
</feature>
<evidence type="ECO:0000313" key="9">
    <source>
        <dbReference type="Proteomes" id="UP000192472"/>
    </source>
</evidence>
<dbReference type="RefSeq" id="WP_084372640.1">
    <property type="nucleotide sequence ID" value="NZ_FWYF01000002.1"/>
</dbReference>
<dbReference type="GO" id="GO:0006020">
    <property type="term" value="P:inositol metabolic process"/>
    <property type="evidence" value="ECO:0007669"/>
    <property type="project" value="TreeGrafter"/>
</dbReference>
<feature type="binding site" evidence="6">
    <location>
        <position position="63"/>
    </location>
    <ligand>
        <name>Mg(2+)</name>
        <dbReference type="ChEBI" id="CHEBI:18420"/>
        <label>1</label>
        <note>catalytic</note>
    </ligand>
</feature>
<dbReference type="Gene3D" id="3.30.540.10">
    <property type="entry name" value="Fructose-1,6-Bisphosphatase, subunit A, domain 1"/>
    <property type="match status" value="1"/>
</dbReference>
<dbReference type="SUPFAM" id="SSF56655">
    <property type="entry name" value="Carbohydrate phosphatase"/>
    <property type="match status" value="1"/>
</dbReference>
<evidence type="ECO:0000256" key="3">
    <source>
        <dbReference type="ARBA" id="ARBA00022723"/>
    </source>
</evidence>
<name>A0A1W2GCF3_REIFA</name>
<dbReference type="InterPro" id="IPR033942">
    <property type="entry name" value="IMPase"/>
</dbReference>
<keyword evidence="3 6" id="KW-0479">Metal-binding</keyword>
<keyword evidence="4 7" id="KW-0378">Hydrolase</keyword>
<evidence type="ECO:0000256" key="2">
    <source>
        <dbReference type="ARBA" id="ARBA00001946"/>
    </source>
</evidence>
<sequence>MYTEEFKLAKELAKEVGSFLLKQESKHIDSLEGKDIKLKLDKEAEKKIIESLQSKFDYSILSEEVGLIGQIDQSKPYWIIDPIDGTMNYSRNCPIACVSIALWSNDQPILGVVYDFFRDELFSGLVGKGAWLNNNEIQPSEIKERNQAILATGFPTYLDLNDKTLTAFFDHVKDYKKIRMFGSAALSLCYVACGRVDSYKEDKIKLWDIAAGLAINVAAHMTYNLKNQENYSTNLSVGV</sequence>
<dbReference type="AlphaFoldDB" id="A0A1W2GCF3"/>
<feature type="binding site" evidence="6">
    <location>
        <position position="83"/>
    </location>
    <ligand>
        <name>Mg(2+)</name>
        <dbReference type="ChEBI" id="CHEBI:18420"/>
        <label>1</label>
        <note>catalytic</note>
    </ligand>
</feature>
<gene>
    <name evidence="8" type="ORF">SAMN04488029_1956</name>
</gene>
<organism evidence="8 9">
    <name type="scientific">Reichenbachiella faecimaris</name>
    <dbReference type="NCBI Taxonomy" id="692418"/>
    <lineage>
        <taxon>Bacteria</taxon>
        <taxon>Pseudomonadati</taxon>
        <taxon>Bacteroidota</taxon>
        <taxon>Cytophagia</taxon>
        <taxon>Cytophagales</taxon>
        <taxon>Reichenbachiellaceae</taxon>
        <taxon>Reichenbachiella</taxon>
    </lineage>
</organism>
<dbReference type="Pfam" id="PF00459">
    <property type="entry name" value="Inositol_P"/>
    <property type="match status" value="1"/>
</dbReference>
<feature type="binding site" evidence="6">
    <location>
        <position position="208"/>
    </location>
    <ligand>
        <name>Mg(2+)</name>
        <dbReference type="ChEBI" id="CHEBI:18420"/>
        <label>1</label>
        <note>catalytic</note>
    </ligand>
</feature>
<dbReference type="PROSITE" id="PS00629">
    <property type="entry name" value="IMP_1"/>
    <property type="match status" value="1"/>
</dbReference>
<dbReference type="OrthoDB" id="9772456at2"/>
<proteinExistence type="inferred from homology"/>
<dbReference type="EMBL" id="FWYF01000002">
    <property type="protein sequence ID" value="SMD34335.1"/>
    <property type="molecule type" value="Genomic_DNA"/>
</dbReference>
<comment type="catalytic activity">
    <reaction evidence="1 7">
        <text>a myo-inositol phosphate + H2O = myo-inositol + phosphate</text>
        <dbReference type="Rhea" id="RHEA:24056"/>
        <dbReference type="ChEBI" id="CHEBI:15377"/>
        <dbReference type="ChEBI" id="CHEBI:17268"/>
        <dbReference type="ChEBI" id="CHEBI:43474"/>
        <dbReference type="ChEBI" id="CHEBI:84139"/>
        <dbReference type="EC" id="3.1.3.25"/>
    </reaction>
</comment>
<dbReference type="Gene3D" id="3.40.190.80">
    <property type="match status" value="1"/>
</dbReference>
<dbReference type="PRINTS" id="PR00377">
    <property type="entry name" value="IMPHPHTASES"/>
</dbReference>
<feature type="binding site" evidence="6">
    <location>
        <position position="84"/>
    </location>
    <ligand>
        <name>Mg(2+)</name>
        <dbReference type="ChEBI" id="CHEBI:18420"/>
        <label>1</label>
        <note>catalytic</note>
    </ligand>
</feature>
<protein>
    <recommendedName>
        <fullName evidence="7">Inositol-1-monophosphatase</fullName>
        <ecNumber evidence="7">3.1.3.25</ecNumber>
    </recommendedName>
</protein>
<evidence type="ECO:0000256" key="5">
    <source>
        <dbReference type="ARBA" id="ARBA00022842"/>
    </source>
</evidence>
<evidence type="ECO:0000256" key="1">
    <source>
        <dbReference type="ARBA" id="ARBA00001033"/>
    </source>
</evidence>
<dbReference type="GO" id="GO:0008934">
    <property type="term" value="F:inositol monophosphate 1-phosphatase activity"/>
    <property type="evidence" value="ECO:0007669"/>
    <property type="project" value="InterPro"/>
</dbReference>
<comment type="cofactor">
    <cofactor evidence="2 6 7">
        <name>Mg(2+)</name>
        <dbReference type="ChEBI" id="CHEBI:18420"/>
    </cofactor>
</comment>
<dbReference type="PANTHER" id="PTHR20854:SF4">
    <property type="entry name" value="INOSITOL-1-MONOPHOSPHATASE-RELATED"/>
    <property type="match status" value="1"/>
</dbReference>
<dbReference type="InterPro" id="IPR020583">
    <property type="entry name" value="Inositol_monoP_metal-BS"/>
</dbReference>
<evidence type="ECO:0000256" key="7">
    <source>
        <dbReference type="RuleBase" id="RU364068"/>
    </source>
</evidence>
<dbReference type="Proteomes" id="UP000192472">
    <property type="component" value="Unassembled WGS sequence"/>
</dbReference>
<dbReference type="GO" id="GO:0046872">
    <property type="term" value="F:metal ion binding"/>
    <property type="evidence" value="ECO:0007669"/>
    <property type="project" value="UniProtKB-KW"/>
</dbReference>
<evidence type="ECO:0000256" key="6">
    <source>
        <dbReference type="PIRSR" id="PIRSR600760-2"/>
    </source>
</evidence>
<reference evidence="8 9" key="1">
    <citation type="submission" date="2017-04" db="EMBL/GenBank/DDBJ databases">
        <authorList>
            <person name="Afonso C.L."/>
            <person name="Miller P.J."/>
            <person name="Scott M.A."/>
            <person name="Spackman E."/>
            <person name="Goraichik I."/>
            <person name="Dimitrov K.M."/>
            <person name="Suarez D.L."/>
            <person name="Swayne D.E."/>
        </authorList>
    </citation>
    <scope>NUCLEOTIDE SEQUENCE [LARGE SCALE GENOMIC DNA]</scope>
    <source>
        <strain evidence="8 9">DSM 26133</strain>
    </source>
</reference>
<accession>A0A1W2GCF3</accession>
<keyword evidence="9" id="KW-1185">Reference proteome</keyword>
<evidence type="ECO:0000256" key="4">
    <source>
        <dbReference type="ARBA" id="ARBA00022801"/>
    </source>
</evidence>
<comment type="similarity">
    <text evidence="7">Belongs to the inositol monophosphatase superfamily.</text>
</comment>
<evidence type="ECO:0000313" key="8">
    <source>
        <dbReference type="EMBL" id="SMD34335.1"/>
    </source>
</evidence>
<keyword evidence="5 6" id="KW-0460">Magnesium</keyword>
<dbReference type="PANTHER" id="PTHR20854">
    <property type="entry name" value="INOSITOL MONOPHOSPHATASE"/>
    <property type="match status" value="1"/>
</dbReference>
<dbReference type="EC" id="3.1.3.25" evidence="7"/>
<dbReference type="InterPro" id="IPR000760">
    <property type="entry name" value="Inositol_monophosphatase-like"/>
</dbReference>
<dbReference type="GO" id="GO:0007165">
    <property type="term" value="P:signal transduction"/>
    <property type="evidence" value="ECO:0007669"/>
    <property type="project" value="TreeGrafter"/>
</dbReference>
<dbReference type="STRING" id="692418.SAMN04488029_1956"/>